<proteinExistence type="predicted"/>
<dbReference type="OrthoDB" id="3055037at2759"/>
<evidence type="ECO:0000313" key="3">
    <source>
        <dbReference type="Proteomes" id="UP000054477"/>
    </source>
</evidence>
<gene>
    <name evidence="2" type="ORF">K443DRAFT_13404</name>
</gene>
<organism evidence="2 3">
    <name type="scientific">Laccaria amethystina LaAM-08-1</name>
    <dbReference type="NCBI Taxonomy" id="1095629"/>
    <lineage>
        <taxon>Eukaryota</taxon>
        <taxon>Fungi</taxon>
        <taxon>Dikarya</taxon>
        <taxon>Basidiomycota</taxon>
        <taxon>Agaricomycotina</taxon>
        <taxon>Agaricomycetes</taxon>
        <taxon>Agaricomycetidae</taxon>
        <taxon>Agaricales</taxon>
        <taxon>Agaricineae</taxon>
        <taxon>Hydnangiaceae</taxon>
        <taxon>Laccaria</taxon>
    </lineage>
</organism>
<accession>A0A0C9WVF5</accession>
<feature type="compositionally biased region" description="Polar residues" evidence="1">
    <location>
        <begin position="189"/>
        <end position="201"/>
    </location>
</feature>
<dbReference type="STRING" id="1095629.A0A0C9WVF5"/>
<feature type="region of interest" description="Disordered" evidence="1">
    <location>
        <begin position="228"/>
        <end position="269"/>
    </location>
</feature>
<reference evidence="2 3" key="1">
    <citation type="submission" date="2014-04" db="EMBL/GenBank/DDBJ databases">
        <authorList>
            <consortium name="DOE Joint Genome Institute"/>
            <person name="Kuo A."/>
            <person name="Kohler A."/>
            <person name="Nagy L.G."/>
            <person name="Floudas D."/>
            <person name="Copeland A."/>
            <person name="Barry K.W."/>
            <person name="Cichocki N."/>
            <person name="Veneault-Fourrey C."/>
            <person name="LaButti K."/>
            <person name="Lindquist E.A."/>
            <person name="Lipzen A."/>
            <person name="Lundell T."/>
            <person name="Morin E."/>
            <person name="Murat C."/>
            <person name="Sun H."/>
            <person name="Tunlid A."/>
            <person name="Henrissat B."/>
            <person name="Grigoriev I.V."/>
            <person name="Hibbett D.S."/>
            <person name="Martin F."/>
            <person name="Nordberg H.P."/>
            <person name="Cantor M.N."/>
            <person name="Hua S.X."/>
        </authorList>
    </citation>
    <scope>NUCLEOTIDE SEQUENCE [LARGE SCALE GENOMIC DNA]</scope>
    <source>
        <strain evidence="2 3">LaAM-08-1</strain>
    </source>
</reference>
<protein>
    <submittedName>
        <fullName evidence="2">Uncharacterized protein</fullName>
    </submittedName>
</protein>
<sequence length="331" mass="37370">MLSIADLWKHLRNYTGLLNHCSLRDLDSFIRFTSHLTDQEKRQMDVVGRKAPRVEEKLVIKRRIHTKELGTLSISSEQVSRAFYLNALLRDCAERGEVLVLPDVGDNDDRLKLAMEAQNKLIISEGQVEQMNHHRRNYTGTESAESSKSSIGVCRRSIWASSTNIYSLTTTTTTIDDAHPPSPPRQRRLVTTATSPPSSTFGRIHLHPSSTTSAQRMMWQCHVTYRTSAGHDTPLPPHHGSSSPPTQRRHAPTAHHYLPRNDDGAACEQSPPDVLRRLTVATHNVVTVYIRFHVYHDRRLAATSRDDSTTTQVGNETTNDVYRRSSCFISS</sequence>
<dbReference type="EMBL" id="KN838891">
    <property type="protein sequence ID" value="KIJ92693.1"/>
    <property type="molecule type" value="Genomic_DNA"/>
</dbReference>
<dbReference type="AlphaFoldDB" id="A0A0C9WVF5"/>
<evidence type="ECO:0000313" key="2">
    <source>
        <dbReference type="EMBL" id="KIJ92693.1"/>
    </source>
</evidence>
<dbReference type="HOGENOM" id="CLU_839557_0_0_1"/>
<evidence type="ECO:0000256" key="1">
    <source>
        <dbReference type="SAM" id="MobiDB-lite"/>
    </source>
</evidence>
<reference evidence="3" key="2">
    <citation type="submission" date="2015-01" db="EMBL/GenBank/DDBJ databases">
        <title>Evolutionary Origins and Diversification of the Mycorrhizal Mutualists.</title>
        <authorList>
            <consortium name="DOE Joint Genome Institute"/>
            <consortium name="Mycorrhizal Genomics Consortium"/>
            <person name="Kohler A."/>
            <person name="Kuo A."/>
            <person name="Nagy L.G."/>
            <person name="Floudas D."/>
            <person name="Copeland A."/>
            <person name="Barry K.W."/>
            <person name="Cichocki N."/>
            <person name="Veneault-Fourrey C."/>
            <person name="LaButti K."/>
            <person name="Lindquist E.A."/>
            <person name="Lipzen A."/>
            <person name="Lundell T."/>
            <person name="Morin E."/>
            <person name="Murat C."/>
            <person name="Riley R."/>
            <person name="Ohm R."/>
            <person name="Sun H."/>
            <person name="Tunlid A."/>
            <person name="Henrissat B."/>
            <person name="Grigoriev I.V."/>
            <person name="Hibbett D.S."/>
            <person name="Martin F."/>
        </authorList>
    </citation>
    <scope>NUCLEOTIDE SEQUENCE [LARGE SCALE GENOMIC DNA]</scope>
    <source>
        <strain evidence="3">LaAM-08-1</strain>
    </source>
</reference>
<name>A0A0C9WVF5_9AGAR</name>
<keyword evidence="3" id="KW-1185">Reference proteome</keyword>
<dbReference type="Proteomes" id="UP000054477">
    <property type="component" value="Unassembled WGS sequence"/>
</dbReference>
<feature type="region of interest" description="Disordered" evidence="1">
    <location>
        <begin position="172"/>
        <end position="212"/>
    </location>
</feature>